<feature type="region of interest" description="Disordered" evidence="4">
    <location>
        <begin position="1327"/>
        <end position="1350"/>
    </location>
</feature>
<dbReference type="GO" id="GO:0003677">
    <property type="term" value="F:DNA binding"/>
    <property type="evidence" value="ECO:0007669"/>
    <property type="project" value="TreeGrafter"/>
</dbReference>
<comment type="caution">
    <text evidence="6">The sequence shown here is derived from an EMBL/GenBank/DDBJ whole genome shotgun (WGS) entry which is preliminary data.</text>
</comment>
<feature type="compositionally biased region" description="Acidic residues" evidence="4">
    <location>
        <begin position="946"/>
        <end position="962"/>
    </location>
</feature>
<dbReference type="Proteomes" id="UP000886998">
    <property type="component" value="Unassembled WGS sequence"/>
</dbReference>
<comment type="subcellular location">
    <subcellularLocation>
        <location evidence="1">Nucleus</location>
    </subcellularLocation>
</comment>
<feature type="domain" description="Timeless N-terminal" evidence="5">
    <location>
        <begin position="23"/>
        <end position="281"/>
    </location>
</feature>
<feature type="region of interest" description="Disordered" evidence="4">
    <location>
        <begin position="998"/>
        <end position="1029"/>
    </location>
</feature>
<dbReference type="Pfam" id="PF04821">
    <property type="entry name" value="TIMELESS"/>
    <property type="match status" value="1"/>
</dbReference>
<feature type="compositionally biased region" description="Polar residues" evidence="4">
    <location>
        <begin position="1149"/>
        <end position="1163"/>
    </location>
</feature>
<reference evidence="6" key="1">
    <citation type="submission" date="2020-08" db="EMBL/GenBank/DDBJ databases">
        <title>Multicomponent nature underlies the extraordinary mechanical properties of spider dragline silk.</title>
        <authorList>
            <person name="Kono N."/>
            <person name="Nakamura H."/>
            <person name="Mori M."/>
            <person name="Yoshida Y."/>
            <person name="Ohtoshi R."/>
            <person name="Malay A.D."/>
            <person name="Moran D.A.P."/>
            <person name="Tomita M."/>
            <person name="Numata K."/>
            <person name="Arakawa K."/>
        </authorList>
    </citation>
    <scope>NUCLEOTIDE SEQUENCE</scope>
</reference>
<proteinExistence type="predicted"/>
<evidence type="ECO:0000256" key="4">
    <source>
        <dbReference type="SAM" id="MobiDB-lite"/>
    </source>
</evidence>
<keyword evidence="7" id="KW-1185">Reference proteome</keyword>
<feature type="compositionally biased region" description="Basic and acidic residues" evidence="4">
    <location>
        <begin position="998"/>
        <end position="1008"/>
    </location>
</feature>
<keyword evidence="2" id="KW-0539">Nucleus</keyword>
<feature type="compositionally biased region" description="Polar residues" evidence="4">
    <location>
        <begin position="1280"/>
        <end position="1296"/>
    </location>
</feature>
<evidence type="ECO:0000256" key="3">
    <source>
        <dbReference type="ARBA" id="ARBA00023306"/>
    </source>
</evidence>
<dbReference type="OrthoDB" id="310853at2759"/>
<sequence length="1522" mass="177421">MDKFTEAEILGTCNALGSEVRGVYQKGTDCLECLRDLLQYLRRPDENHSVLRFLGANHLIETDLLPILKRYKDEKEIFDFALRLLVALTSPAILLFNEEIPEDKTSHNVYLELNNHLQNYKKAFFEIDIWKVLYEHLEKRISLRPIERSEEDNLFIERILIVIRNILHIPSDELSLIQTDDNLSPQDRILWNLHLSKIDVIILYLCANEDEYKYCLHVIEILSLMFREHSSETLATTNAIRSGEEKEKDLQTLMMVRQHEQNMKHKKIQSMISSRFNGVYRVKNMKSLSDKDYISHKLITDLDDVNFDAQKNAKRKPKNRLPLKDMDMTRRSTLNIRLFLKNFCKEFLQTYNKLMATVKRELLRKTSADHDDSYHLWAVEYFMKFNRLYNFQPALVSETISLQMFHHIQTQITNYHEMMLTDKSKAKIWSKRMRLGVSAYKELLETVFTMTKSADINVQRNADVIVSNVFYVIEYREMLLSLLSHYDEVKFSLTYLSKLVESAYMFLKMLENHSKRHSDIIVQKRKKKTKRRKKKMAVTEQSMNEDLEVKWDSISGNLSAAVQGRRIIPTDSSPFDGASELTFEEQKVDAVYKIRQALLTEEVEQAVSLLRSARELWPEGNSFGVADIDSEDEYDVLREIYMSNLENPHPQISNIEAEEPEETDEEAESMPAVIEQKLDTNDIYKKYASPKVVMPCCLLLANYQSNSIRTNACLIKLLHKIAWDYKMHALFFQSTVFLTFQKIFEDPAVSRNAVIKEFYRFAKFIVSKFFEVAEKNNKAFIELLFWKGHREAYELVEGYGTSHTSNVRGAWTEDEEEELKYLYEENKDIYIEGQDVADIIHANINQKKRTKHEIILALKRLGLIQNAKDLKPHLRKEWREDEINELQHLFEDFKTSDDVMGNILNKLSIKRSRKAVVEKMLELNLIQDRKEISKKRPKKSKKNDGSDIDSPDENSDLEDEIFSEQNQSTHSNHNEDSSDNEDEENFFRNLKAELLDSNDVSHLKEENSSAKAKKHSENQVQKKSKPSKMWDEQEIMELRDLFIENQGENDIMSIILNSLTIKRSKQSVIKKLLEVGLIKDKKELQKKYPHKLFTENSKLIDDDNQPKKHLIIEDETLGDENVPLNNVKKKNKIQRILSDSSDDEMQINNAKNDQNLQISNKVNSKAKDTEKTKKENNISNKPKIGKRASKVWEEQEIIELHQLFEKHRYSSDIIGNIIIDQSVKRPKKGIIEKLLEVGLIIDRKEIRKKRKLKADNSNKKEKKNINSNNKLLKVYENNEDSSTSGDETLPLSSLKRNSLKENHNGEIIDKKAANLTLLQSSDDDLPLNHKRKFFNSNSEKNHSEEENGNDLSIFFRDRKIDNSGSEKINETLSDSSDAENISLHNSISNHYSAKSMDLKDKGPIPNSDKYLLSEKLTENQEDKQTTELFSIAGMEKKPKNAHEDYKVLLSQKRKRCQIYDSDSEGESISLEYNSKSSKQLLQDVNETVNLDININSDPDEENEQLPKIKKRARILIESDDSD</sequence>
<dbReference type="PANTHER" id="PTHR22940:SF4">
    <property type="entry name" value="PROTEIN TIMELESS HOMOLOG"/>
    <property type="match status" value="1"/>
</dbReference>
<dbReference type="GO" id="GO:0006281">
    <property type="term" value="P:DNA repair"/>
    <property type="evidence" value="ECO:0007669"/>
    <property type="project" value="TreeGrafter"/>
</dbReference>
<dbReference type="PANTHER" id="PTHR22940">
    <property type="entry name" value="TIMEOUT/TIMELESS-2"/>
    <property type="match status" value="1"/>
</dbReference>
<name>A0A8X6Y1J4_9ARAC</name>
<evidence type="ECO:0000313" key="7">
    <source>
        <dbReference type="Proteomes" id="UP000886998"/>
    </source>
</evidence>
<feature type="region of interest" description="Disordered" evidence="4">
    <location>
        <begin position="933"/>
        <end position="984"/>
    </location>
</feature>
<dbReference type="GO" id="GO:0000076">
    <property type="term" value="P:DNA replication checkpoint signaling"/>
    <property type="evidence" value="ECO:0007669"/>
    <property type="project" value="TreeGrafter"/>
</dbReference>
<keyword evidence="3" id="KW-0131">Cell cycle</keyword>
<feature type="region of interest" description="Disordered" evidence="4">
    <location>
        <begin position="1149"/>
        <end position="1181"/>
    </location>
</feature>
<feature type="region of interest" description="Disordered" evidence="4">
    <location>
        <begin position="1250"/>
        <end position="1297"/>
    </location>
</feature>
<feature type="compositionally biased region" description="Basic and acidic residues" evidence="4">
    <location>
        <begin position="1165"/>
        <end position="1176"/>
    </location>
</feature>
<dbReference type="GO" id="GO:0031298">
    <property type="term" value="C:replication fork protection complex"/>
    <property type="evidence" value="ECO:0007669"/>
    <property type="project" value="TreeGrafter"/>
</dbReference>
<evidence type="ECO:0000259" key="5">
    <source>
        <dbReference type="Pfam" id="PF04821"/>
    </source>
</evidence>
<dbReference type="EMBL" id="BMAV01014361">
    <property type="protein sequence ID" value="GFY62702.1"/>
    <property type="molecule type" value="Genomic_DNA"/>
</dbReference>
<dbReference type="InterPro" id="IPR006906">
    <property type="entry name" value="Timeless_N"/>
</dbReference>
<organism evidence="6 7">
    <name type="scientific">Trichonephila inaurata madagascariensis</name>
    <dbReference type="NCBI Taxonomy" id="2747483"/>
    <lineage>
        <taxon>Eukaryota</taxon>
        <taxon>Metazoa</taxon>
        <taxon>Ecdysozoa</taxon>
        <taxon>Arthropoda</taxon>
        <taxon>Chelicerata</taxon>
        <taxon>Arachnida</taxon>
        <taxon>Araneae</taxon>
        <taxon>Araneomorphae</taxon>
        <taxon>Entelegynae</taxon>
        <taxon>Araneoidea</taxon>
        <taxon>Nephilidae</taxon>
        <taxon>Trichonephila</taxon>
        <taxon>Trichonephila inaurata</taxon>
    </lineage>
</organism>
<protein>
    <submittedName>
        <fullName evidence="6">Protein timeless homolog</fullName>
    </submittedName>
</protein>
<accession>A0A8X6Y1J4</accession>
<evidence type="ECO:0000313" key="6">
    <source>
        <dbReference type="EMBL" id="GFY62702.1"/>
    </source>
</evidence>
<dbReference type="Pfam" id="PF26019">
    <property type="entry name" value="HTH_TIMELESS"/>
    <property type="match status" value="4"/>
</dbReference>
<evidence type="ECO:0000256" key="1">
    <source>
        <dbReference type="ARBA" id="ARBA00004123"/>
    </source>
</evidence>
<dbReference type="GO" id="GO:0043111">
    <property type="term" value="P:replication fork arrest"/>
    <property type="evidence" value="ECO:0007669"/>
    <property type="project" value="TreeGrafter"/>
</dbReference>
<gene>
    <name evidence="6" type="primary">TIMELESS</name>
    <name evidence="6" type="ORF">TNIN_363691</name>
</gene>
<evidence type="ECO:0000256" key="2">
    <source>
        <dbReference type="ARBA" id="ARBA00023242"/>
    </source>
</evidence>
<dbReference type="InterPro" id="IPR044998">
    <property type="entry name" value="Timeless"/>
</dbReference>